<evidence type="ECO:0000313" key="3">
    <source>
        <dbReference type="Proteomes" id="UP000202511"/>
    </source>
</evidence>
<dbReference type="EMBL" id="KP136319">
    <property type="protein sequence ID" value="AJF97423.1"/>
    <property type="molecule type" value="Genomic_DNA"/>
</dbReference>
<protein>
    <recommendedName>
        <fullName evidence="1">Swiss Army Knife RNA repair protein HAD domain-containing protein</fullName>
    </recommendedName>
</protein>
<proteinExistence type="predicted"/>
<dbReference type="Pfam" id="PF10307">
    <property type="entry name" value="HAD_SAK_1"/>
    <property type="match status" value="1"/>
</dbReference>
<dbReference type="GeneID" id="23462340"/>
<dbReference type="InterPro" id="IPR018812">
    <property type="entry name" value="SAK_HAD"/>
</dbReference>
<feature type="domain" description="Swiss Army Knife RNA repair protein HAD" evidence="1">
    <location>
        <begin position="22"/>
        <end position="75"/>
    </location>
</feature>
<reference evidence="2 3" key="1">
    <citation type="journal article" date="2015" name="Parasitol. Res.">
        <title>Viruses in close associations with free-living amoebae.</title>
        <authorList>
            <person name="Scheid P."/>
        </authorList>
    </citation>
    <scope>NUCLEOTIDE SEQUENCE [LARGE SCALE GENOMIC DNA]</scope>
    <source>
        <strain evidence="2">KlaHel</strain>
    </source>
</reference>
<sequence>MILTLALPPSPMPPCVRVCAVRLKPPSGPSTIDYKTDFIGALIAKHMPRQVNLWDDRVEQIKGFGAFLETHKRSSGIVFEVPALSCMWVTVYKKDGRRCSLCTCAPRPVHALSYRFIASRFHRCFCLKTTRRNC</sequence>
<evidence type="ECO:0000313" key="2">
    <source>
        <dbReference type="EMBL" id="AJF97423.1"/>
    </source>
</evidence>
<dbReference type="RefSeq" id="YP_009119658.1">
    <property type="nucleotide sequence ID" value="NC_026440.1"/>
</dbReference>
<evidence type="ECO:0000259" key="1">
    <source>
        <dbReference type="Pfam" id="PF10307"/>
    </source>
</evidence>
<name>A0A0B5IXE0_9VIRU</name>
<accession>A0A0B5IXE0</accession>
<dbReference type="KEGG" id="vg:23462340"/>
<organism evidence="2 3">
    <name type="scientific">Pandoravirus inopinatum</name>
    <dbReference type="NCBI Taxonomy" id="1605721"/>
    <lineage>
        <taxon>Viruses</taxon>
        <taxon>Pandoravirus</taxon>
    </lineage>
</organism>
<dbReference type="Proteomes" id="UP000202511">
    <property type="component" value="Segment"/>
</dbReference>